<keyword evidence="2" id="KW-1185">Reference proteome</keyword>
<dbReference type="HOGENOM" id="CLU_2740485_0_0_1"/>
<protein>
    <submittedName>
        <fullName evidence="1">Predicted protein</fullName>
    </submittedName>
</protein>
<gene>
    <name evidence="1" type="ORF">LEMA_P069540.1</name>
</gene>
<proteinExistence type="predicted"/>
<reference evidence="2" key="1">
    <citation type="journal article" date="2011" name="Nat. Commun.">
        <title>Effector diversification within compartments of the Leptosphaeria maculans genome affected by Repeat-Induced Point mutations.</title>
        <authorList>
            <person name="Rouxel T."/>
            <person name="Grandaubert J."/>
            <person name="Hane J.K."/>
            <person name="Hoede C."/>
            <person name="van de Wouw A.P."/>
            <person name="Couloux A."/>
            <person name="Dominguez V."/>
            <person name="Anthouard V."/>
            <person name="Bally P."/>
            <person name="Bourras S."/>
            <person name="Cozijnsen A.J."/>
            <person name="Ciuffetti L.M."/>
            <person name="Degrave A."/>
            <person name="Dilmaghani A."/>
            <person name="Duret L."/>
            <person name="Fudal I."/>
            <person name="Goodwin S.B."/>
            <person name="Gout L."/>
            <person name="Glaser N."/>
            <person name="Linglin J."/>
            <person name="Kema G.H.J."/>
            <person name="Lapalu N."/>
            <person name="Lawrence C.B."/>
            <person name="May K."/>
            <person name="Meyer M."/>
            <person name="Ollivier B."/>
            <person name="Poulain J."/>
            <person name="Schoch C.L."/>
            <person name="Simon A."/>
            <person name="Spatafora J.W."/>
            <person name="Stachowiak A."/>
            <person name="Turgeon B.G."/>
            <person name="Tyler B.M."/>
            <person name="Vincent D."/>
            <person name="Weissenbach J."/>
            <person name="Amselem J."/>
            <person name="Quesneville H."/>
            <person name="Oliver R.P."/>
            <person name="Wincker P."/>
            <person name="Balesdent M.-H."/>
            <person name="Howlett B.J."/>
        </authorList>
    </citation>
    <scope>NUCLEOTIDE SEQUENCE [LARGE SCALE GENOMIC DNA]</scope>
    <source>
        <strain evidence="2">JN3 / isolate v23.1.3 / race Av1-4-5-6-7-8</strain>
    </source>
</reference>
<evidence type="ECO:0000313" key="1">
    <source>
        <dbReference type="EMBL" id="CBX91446.1"/>
    </source>
</evidence>
<name>E4ZJ15_LEPMJ</name>
<accession>E4ZJ15</accession>
<dbReference type="VEuPathDB" id="FungiDB:LEMA_P069540.1"/>
<sequence>MCVYVCSIGEDLRLLRVPPGGEGGCEKILLQFSTIHTSLFSPLSSPLLSSYFLSSSLGRKGRKRAADKQSA</sequence>
<organism evidence="2">
    <name type="scientific">Leptosphaeria maculans (strain JN3 / isolate v23.1.3 / race Av1-4-5-6-7-8)</name>
    <name type="common">Blackleg fungus</name>
    <name type="synonym">Phoma lingam</name>
    <dbReference type="NCBI Taxonomy" id="985895"/>
    <lineage>
        <taxon>Eukaryota</taxon>
        <taxon>Fungi</taxon>
        <taxon>Dikarya</taxon>
        <taxon>Ascomycota</taxon>
        <taxon>Pezizomycotina</taxon>
        <taxon>Dothideomycetes</taxon>
        <taxon>Pleosporomycetidae</taxon>
        <taxon>Pleosporales</taxon>
        <taxon>Pleosporineae</taxon>
        <taxon>Leptosphaeriaceae</taxon>
        <taxon>Plenodomus</taxon>
        <taxon>Plenodomus lingam/Leptosphaeria maculans species complex</taxon>
    </lineage>
</organism>
<dbReference type="AlphaFoldDB" id="E4ZJ15"/>
<dbReference type="InParanoid" id="E4ZJ15"/>
<dbReference type="EMBL" id="FP929072">
    <property type="protein sequence ID" value="CBX91446.1"/>
    <property type="molecule type" value="Genomic_DNA"/>
</dbReference>
<dbReference type="Proteomes" id="UP000002668">
    <property type="component" value="Genome"/>
</dbReference>
<evidence type="ECO:0000313" key="2">
    <source>
        <dbReference type="Proteomes" id="UP000002668"/>
    </source>
</evidence>